<comment type="similarity">
    <text evidence="2">Belongs to the TIM16/PAM16 family.</text>
</comment>
<protein>
    <recommendedName>
        <fullName evidence="13">Mitochondrial import inner membrane translocase subunit Tim16</fullName>
    </recommendedName>
</protein>
<keyword evidence="4" id="KW-0999">Mitochondrion inner membrane</keyword>
<evidence type="ECO:0000256" key="8">
    <source>
        <dbReference type="ARBA" id="ARBA00023136"/>
    </source>
</evidence>
<dbReference type="Proteomes" id="UP000318571">
    <property type="component" value="Chromosome 2"/>
</dbReference>
<dbReference type="PANTHER" id="PTHR12388">
    <property type="entry name" value="MITOCHONDRIA ASSOCIATED GRANULOCYTE MACROPHAGE CSF SIGNALING MOLECULE"/>
    <property type="match status" value="1"/>
</dbReference>
<keyword evidence="12" id="KW-1185">Reference proteome</keyword>
<evidence type="ECO:0000256" key="10">
    <source>
        <dbReference type="SAM" id="Phobius"/>
    </source>
</evidence>
<feature type="compositionally biased region" description="Polar residues" evidence="9">
    <location>
        <begin position="164"/>
        <end position="173"/>
    </location>
</feature>
<reference evidence="11 12" key="1">
    <citation type="journal article" date="2018" name="Nat. Ecol. Evol.">
        <title>Genomic signatures of mitonuclear coevolution across populations of Tigriopus californicus.</title>
        <authorList>
            <person name="Barreto F.S."/>
            <person name="Watson E.T."/>
            <person name="Lima T.G."/>
            <person name="Willett C.S."/>
            <person name="Edmands S."/>
            <person name="Li W."/>
            <person name="Burton R.S."/>
        </authorList>
    </citation>
    <scope>NUCLEOTIDE SEQUENCE [LARGE SCALE GENOMIC DNA]</scope>
    <source>
        <strain evidence="11 12">San Diego</strain>
    </source>
</reference>
<dbReference type="GO" id="GO:0005744">
    <property type="term" value="C:TIM23 mitochondrial import inner membrane translocase complex"/>
    <property type="evidence" value="ECO:0007669"/>
    <property type="project" value="InterPro"/>
</dbReference>
<keyword evidence="5" id="KW-0653">Protein transport</keyword>
<name>A0A553PCY8_TIGCA</name>
<feature type="transmembrane region" description="Helical" evidence="10">
    <location>
        <begin position="29"/>
        <end position="47"/>
    </location>
</feature>
<comment type="subcellular location">
    <subcellularLocation>
        <location evidence="1">Mitochondrion inner membrane</location>
        <topology evidence="1">Peripheral membrane protein</topology>
        <orientation evidence="1">Matrix side</orientation>
    </subcellularLocation>
</comment>
<proteinExistence type="inferred from homology"/>
<keyword evidence="6" id="KW-0811">Translocation</keyword>
<keyword evidence="3" id="KW-0813">Transport</keyword>
<evidence type="ECO:0000256" key="4">
    <source>
        <dbReference type="ARBA" id="ARBA00022792"/>
    </source>
</evidence>
<organism evidence="11 12">
    <name type="scientific">Tigriopus californicus</name>
    <name type="common">Marine copepod</name>
    <dbReference type="NCBI Taxonomy" id="6832"/>
    <lineage>
        <taxon>Eukaryota</taxon>
        <taxon>Metazoa</taxon>
        <taxon>Ecdysozoa</taxon>
        <taxon>Arthropoda</taxon>
        <taxon>Crustacea</taxon>
        <taxon>Multicrustacea</taxon>
        <taxon>Hexanauplia</taxon>
        <taxon>Copepoda</taxon>
        <taxon>Harpacticoida</taxon>
        <taxon>Harpacticidae</taxon>
        <taxon>Tigriopus</taxon>
    </lineage>
</organism>
<evidence type="ECO:0008006" key="13">
    <source>
        <dbReference type="Google" id="ProtNLM"/>
    </source>
</evidence>
<dbReference type="PANTHER" id="PTHR12388:SF0">
    <property type="entry name" value="MITOCHONDRIAL IMPORT INNER MEMBRANE TRANSLOCASE SUBUNIT TIM16"/>
    <property type="match status" value="1"/>
</dbReference>
<keyword evidence="10" id="KW-1133">Transmembrane helix</keyword>
<dbReference type="FunFam" id="1.10.287.110:FF:000006">
    <property type="entry name" value="Import inner membrane translocase subunit TIM16"/>
    <property type="match status" value="1"/>
</dbReference>
<dbReference type="Pfam" id="PF03656">
    <property type="entry name" value="Pam16"/>
    <property type="match status" value="1"/>
</dbReference>
<evidence type="ECO:0000256" key="7">
    <source>
        <dbReference type="ARBA" id="ARBA00023128"/>
    </source>
</evidence>
<dbReference type="OMA" id="LLIMAKH"/>
<evidence type="ECO:0000256" key="2">
    <source>
        <dbReference type="ARBA" id="ARBA00008817"/>
    </source>
</evidence>
<evidence type="ECO:0000256" key="6">
    <source>
        <dbReference type="ARBA" id="ARBA00023010"/>
    </source>
</evidence>
<dbReference type="STRING" id="6832.A0A553PCY8"/>
<dbReference type="EMBL" id="VCGU01000005">
    <property type="protein sequence ID" value="TRY75549.1"/>
    <property type="molecule type" value="Genomic_DNA"/>
</dbReference>
<sequence length="181" mass="20249">MDIKRICVRHHASGQFWHGRLMNEVCNNFRIFALEAILLLLLLSSGFDNSLLIMAKHLAQLIIAGAQVVGKAFVSAVRQEIRMSQEAAKRHANKNSTASAAETTRSGISLDEAMEILNVDHLKDVESIQKNYEHLFNVNDKAKGGSFYLQSKVVRAKERVDQEMQLQGQVQGEESQKKDTG</sequence>
<keyword evidence="8 10" id="KW-0472">Membrane</keyword>
<evidence type="ECO:0000313" key="11">
    <source>
        <dbReference type="EMBL" id="TRY75549.1"/>
    </source>
</evidence>
<evidence type="ECO:0000313" key="12">
    <source>
        <dbReference type="Proteomes" id="UP000318571"/>
    </source>
</evidence>
<evidence type="ECO:0000256" key="3">
    <source>
        <dbReference type="ARBA" id="ARBA00022448"/>
    </source>
</evidence>
<accession>A0A553PCY8</accession>
<keyword evidence="7" id="KW-0496">Mitochondrion</keyword>
<dbReference type="Gene3D" id="1.10.287.110">
    <property type="entry name" value="DnaJ domain"/>
    <property type="match status" value="1"/>
</dbReference>
<evidence type="ECO:0000256" key="9">
    <source>
        <dbReference type="SAM" id="MobiDB-lite"/>
    </source>
</evidence>
<evidence type="ECO:0000256" key="5">
    <source>
        <dbReference type="ARBA" id="ARBA00022927"/>
    </source>
</evidence>
<feature type="region of interest" description="Disordered" evidence="9">
    <location>
        <begin position="162"/>
        <end position="181"/>
    </location>
</feature>
<gene>
    <name evidence="11" type="ORF">TCAL_06388</name>
</gene>
<dbReference type="InterPro" id="IPR005341">
    <property type="entry name" value="Tim16"/>
</dbReference>
<evidence type="ECO:0000256" key="1">
    <source>
        <dbReference type="ARBA" id="ARBA00004443"/>
    </source>
</evidence>
<keyword evidence="10" id="KW-0812">Transmembrane</keyword>
<dbReference type="AlphaFoldDB" id="A0A553PCY8"/>
<comment type="caution">
    <text evidence="11">The sequence shown here is derived from an EMBL/GenBank/DDBJ whole genome shotgun (WGS) entry which is preliminary data.</text>
</comment>
<dbReference type="InterPro" id="IPR036869">
    <property type="entry name" value="J_dom_sf"/>
</dbReference>
<dbReference type="GO" id="GO:0030150">
    <property type="term" value="P:protein import into mitochondrial matrix"/>
    <property type="evidence" value="ECO:0007669"/>
    <property type="project" value="InterPro"/>
</dbReference>